<keyword evidence="2 7" id="KW-0813">Transport</keyword>
<evidence type="ECO:0000256" key="4">
    <source>
        <dbReference type="ARBA" id="ARBA00022692"/>
    </source>
</evidence>
<keyword evidence="3" id="KW-1003">Cell membrane</keyword>
<feature type="domain" description="ABC transmembrane type-1" evidence="8">
    <location>
        <begin position="77"/>
        <end position="269"/>
    </location>
</feature>
<proteinExistence type="inferred from homology"/>
<dbReference type="Proteomes" id="UP000192917">
    <property type="component" value="Unassembled WGS sequence"/>
</dbReference>
<evidence type="ECO:0000313" key="9">
    <source>
        <dbReference type="EMBL" id="SMF38904.1"/>
    </source>
</evidence>
<evidence type="ECO:0000256" key="5">
    <source>
        <dbReference type="ARBA" id="ARBA00022989"/>
    </source>
</evidence>
<dbReference type="CDD" id="cd06261">
    <property type="entry name" value="TM_PBP2"/>
    <property type="match status" value="1"/>
</dbReference>
<dbReference type="InterPro" id="IPR035906">
    <property type="entry name" value="MetI-like_sf"/>
</dbReference>
<dbReference type="GO" id="GO:0005886">
    <property type="term" value="C:plasma membrane"/>
    <property type="evidence" value="ECO:0007669"/>
    <property type="project" value="UniProtKB-SubCell"/>
</dbReference>
<keyword evidence="10" id="KW-1185">Reference proteome</keyword>
<evidence type="ECO:0000256" key="6">
    <source>
        <dbReference type="ARBA" id="ARBA00023136"/>
    </source>
</evidence>
<dbReference type="Gene3D" id="1.10.3720.10">
    <property type="entry name" value="MetI-like"/>
    <property type="match status" value="1"/>
</dbReference>
<evidence type="ECO:0000313" key="10">
    <source>
        <dbReference type="Proteomes" id="UP000192917"/>
    </source>
</evidence>
<feature type="transmembrane region" description="Helical" evidence="7">
    <location>
        <begin position="76"/>
        <end position="100"/>
    </location>
</feature>
<reference evidence="9 10" key="1">
    <citation type="submission" date="2017-04" db="EMBL/GenBank/DDBJ databases">
        <authorList>
            <person name="Afonso C.L."/>
            <person name="Miller P.J."/>
            <person name="Scott M.A."/>
            <person name="Spackman E."/>
            <person name="Goraichik I."/>
            <person name="Dimitrov K.M."/>
            <person name="Suarez D.L."/>
            <person name="Swayne D.E."/>
        </authorList>
    </citation>
    <scope>NUCLEOTIDE SEQUENCE [LARGE SCALE GENOMIC DNA]</scope>
    <source>
        <strain evidence="9 10">USBA 355</strain>
    </source>
</reference>
<dbReference type="Pfam" id="PF00528">
    <property type="entry name" value="BPD_transp_1"/>
    <property type="match status" value="1"/>
</dbReference>
<protein>
    <submittedName>
        <fullName evidence="9">Carbohydrate ABC transporter membrane protein 2, CUT1 family</fullName>
    </submittedName>
</protein>
<evidence type="ECO:0000259" key="8">
    <source>
        <dbReference type="PROSITE" id="PS50928"/>
    </source>
</evidence>
<gene>
    <name evidence="9" type="ORF">SAMN05428998_11385</name>
</gene>
<dbReference type="GO" id="GO:0055085">
    <property type="term" value="P:transmembrane transport"/>
    <property type="evidence" value="ECO:0007669"/>
    <property type="project" value="InterPro"/>
</dbReference>
<comment type="similarity">
    <text evidence="7">Belongs to the binding-protein-dependent transport system permease family.</text>
</comment>
<dbReference type="InterPro" id="IPR050901">
    <property type="entry name" value="BP-dep_ABC_trans_perm"/>
</dbReference>
<evidence type="ECO:0000256" key="3">
    <source>
        <dbReference type="ARBA" id="ARBA00022475"/>
    </source>
</evidence>
<evidence type="ECO:0000256" key="1">
    <source>
        <dbReference type="ARBA" id="ARBA00004651"/>
    </source>
</evidence>
<name>A0A1Y6C167_9PROT</name>
<evidence type="ECO:0000256" key="2">
    <source>
        <dbReference type="ARBA" id="ARBA00022448"/>
    </source>
</evidence>
<keyword evidence="6 7" id="KW-0472">Membrane</keyword>
<dbReference type="AlphaFoldDB" id="A0A1Y6C167"/>
<keyword evidence="5 7" id="KW-1133">Transmembrane helix</keyword>
<keyword evidence="4 7" id="KW-0812">Transmembrane</keyword>
<accession>A0A1Y6C167</accession>
<dbReference type="PROSITE" id="PS50928">
    <property type="entry name" value="ABC_TM1"/>
    <property type="match status" value="1"/>
</dbReference>
<dbReference type="EMBL" id="FWZX01000013">
    <property type="protein sequence ID" value="SMF38904.1"/>
    <property type="molecule type" value="Genomic_DNA"/>
</dbReference>
<comment type="subcellular location">
    <subcellularLocation>
        <location evidence="1 7">Cell membrane</location>
        <topology evidence="1 7">Multi-pass membrane protein</topology>
    </subcellularLocation>
</comment>
<dbReference type="RefSeq" id="WP_085123762.1">
    <property type="nucleotide sequence ID" value="NZ_FWZX01000013.1"/>
</dbReference>
<dbReference type="STRING" id="560819.SAMN05428998_11385"/>
<dbReference type="SUPFAM" id="SSF161098">
    <property type="entry name" value="MetI-like"/>
    <property type="match status" value="1"/>
</dbReference>
<organism evidence="9 10">
    <name type="scientific">Tistlia consotensis USBA 355</name>
    <dbReference type="NCBI Taxonomy" id="560819"/>
    <lineage>
        <taxon>Bacteria</taxon>
        <taxon>Pseudomonadati</taxon>
        <taxon>Pseudomonadota</taxon>
        <taxon>Alphaproteobacteria</taxon>
        <taxon>Rhodospirillales</taxon>
        <taxon>Rhodovibrionaceae</taxon>
        <taxon>Tistlia</taxon>
    </lineage>
</organism>
<sequence>MSGRRALRLRRRLLRVAADLTTWALVLAVAFPLFWMLGTSLKPSAETFALPPTLIPAHVTFEHFRTLLFETPFPTYFLNSVIVATGTTLLVIVVSLLGAYSVVRFRYRGRRLAAQMVLFTYLLPAVVLLLPLYLILASLGLVNSLLGLILAYTTFAMPFSLWLLRSFILAMPIDLEEAAMVDGASRVEAFLDVVVPQALPGIISAALFSFILSWNEYLYALVFNRQDHTKTLPPGVITMLQQNTNTEWSLLMAASVMMAVPVIVAFVFLQRHLTSGFGAGAVKG</sequence>
<feature type="transmembrane region" description="Helical" evidence="7">
    <location>
        <begin position="20"/>
        <end position="38"/>
    </location>
</feature>
<dbReference type="InterPro" id="IPR000515">
    <property type="entry name" value="MetI-like"/>
</dbReference>
<feature type="transmembrane region" description="Helical" evidence="7">
    <location>
        <begin position="248"/>
        <end position="269"/>
    </location>
</feature>
<dbReference type="PANTHER" id="PTHR32243">
    <property type="entry name" value="MALTOSE TRANSPORT SYSTEM PERMEASE-RELATED"/>
    <property type="match status" value="1"/>
</dbReference>
<evidence type="ECO:0000256" key="7">
    <source>
        <dbReference type="RuleBase" id="RU363032"/>
    </source>
</evidence>
<feature type="transmembrane region" description="Helical" evidence="7">
    <location>
        <begin position="145"/>
        <end position="168"/>
    </location>
</feature>
<dbReference type="PANTHER" id="PTHR32243:SF18">
    <property type="entry name" value="INNER MEMBRANE ABC TRANSPORTER PERMEASE PROTEIN YCJP"/>
    <property type="match status" value="1"/>
</dbReference>
<feature type="transmembrane region" description="Helical" evidence="7">
    <location>
        <begin position="112"/>
        <end position="139"/>
    </location>
</feature>